<keyword evidence="1" id="KW-0479">Metal-binding</keyword>
<dbReference type="PANTHER" id="PTHR10587">
    <property type="entry name" value="GLYCOSYL TRANSFERASE-RELATED"/>
    <property type="match status" value="1"/>
</dbReference>
<accession>A0AAD5TJV9</accession>
<dbReference type="EMBL" id="JADGJQ010000026">
    <property type="protein sequence ID" value="KAJ3178501.1"/>
    <property type="molecule type" value="Genomic_DNA"/>
</dbReference>
<keyword evidence="7" id="KW-1185">Reference proteome</keyword>
<feature type="chain" id="PRO_5041922634" evidence="4">
    <location>
        <begin position="24"/>
        <end position="467"/>
    </location>
</feature>
<evidence type="ECO:0000313" key="6">
    <source>
        <dbReference type="EMBL" id="KAJ3178501.1"/>
    </source>
</evidence>
<feature type="signal peptide" evidence="4">
    <location>
        <begin position="1"/>
        <end position="23"/>
    </location>
</feature>
<evidence type="ECO:0000256" key="2">
    <source>
        <dbReference type="ARBA" id="ARBA00022801"/>
    </source>
</evidence>
<dbReference type="InterPro" id="IPR011330">
    <property type="entry name" value="Glyco_hydro/deAcase_b/a-brl"/>
</dbReference>
<evidence type="ECO:0000313" key="7">
    <source>
        <dbReference type="Proteomes" id="UP001212152"/>
    </source>
</evidence>
<name>A0AAD5TJV9_9FUNG</name>
<reference evidence="6" key="1">
    <citation type="submission" date="2020-05" db="EMBL/GenBank/DDBJ databases">
        <title>Phylogenomic resolution of chytrid fungi.</title>
        <authorList>
            <person name="Stajich J.E."/>
            <person name="Amses K."/>
            <person name="Simmons R."/>
            <person name="Seto K."/>
            <person name="Myers J."/>
            <person name="Bonds A."/>
            <person name="Quandt C.A."/>
            <person name="Barry K."/>
            <person name="Liu P."/>
            <person name="Grigoriev I."/>
            <person name="Longcore J.E."/>
            <person name="James T.Y."/>
        </authorList>
    </citation>
    <scope>NUCLEOTIDE SEQUENCE</scope>
    <source>
        <strain evidence="6">JEL0379</strain>
    </source>
</reference>
<dbReference type="InterPro" id="IPR006311">
    <property type="entry name" value="TAT_signal"/>
</dbReference>
<evidence type="ECO:0000256" key="4">
    <source>
        <dbReference type="SAM" id="SignalP"/>
    </source>
</evidence>
<dbReference type="Gene3D" id="3.20.20.370">
    <property type="entry name" value="Glycoside hydrolase/deacetylase"/>
    <property type="match status" value="1"/>
</dbReference>
<dbReference type="AlphaFoldDB" id="A0AAD5TJV9"/>
<dbReference type="GO" id="GO:0046872">
    <property type="term" value="F:metal ion binding"/>
    <property type="evidence" value="ECO:0007669"/>
    <property type="project" value="UniProtKB-KW"/>
</dbReference>
<keyword evidence="2" id="KW-0378">Hydrolase</keyword>
<evidence type="ECO:0000256" key="3">
    <source>
        <dbReference type="SAM" id="MobiDB-lite"/>
    </source>
</evidence>
<organism evidence="6 7">
    <name type="scientific">Geranomyces variabilis</name>
    <dbReference type="NCBI Taxonomy" id="109894"/>
    <lineage>
        <taxon>Eukaryota</taxon>
        <taxon>Fungi</taxon>
        <taxon>Fungi incertae sedis</taxon>
        <taxon>Chytridiomycota</taxon>
        <taxon>Chytridiomycota incertae sedis</taxon>
        <taxon>Chytridiomycetes</taxon>
        <taxon>Spizellomycetales</taxon>
        <taxon>Powellomycetaceae</taxon>
        <taxon>Geranomyces</taxon>
    </lineage>
</organism>
<dbReference type="InterPro" id="IPR002509">
    <property type="entry name" value="NODB_dom"/>
</dbReference>
<gene>
    <name evidence="6" type="primary">CDA2_5</name>
    <name evidence="6" type="ORF">HDU87_003575</name>
</gene>
<dbReference type="GO" id="GO:0016020">
    <property type="term" value="C:membrane"/>
    <property type="evidence" value="ECO:0007669"/>
    <property type="project" value="TreeGrafter"/>
</dbReference>
<dbReference type="Proteomes" id="UP001212152">
    <property type="component" value="Unassembled WGS sequence"/>
</dbReference>
<sequence>MHCSTSRSLLAAAVLAAAQAVAAQAPSAAAAATPVVATRTANIAPANATPQAPMPFPAVASLKPIPSSVMAAYTNMPTLWPDADESKGPIALDSLLAAPLVTAGLAKVTAMVDPTLLALKPSIRNGYQSETLYQEDPVANCFWPTNQCHTPSLTTYKYLQPDVVACIDQSTLGLNYDDGPSGPTGQPSQGNETTLALGQKLQSMNLTATFFVTGGSSFYNPDALQALYAEGHELAVHTWTHAPMTSLTNQQIVAEILYTEAFIYALVGQRPRYFRPPYGDVDNRVRAIIGALGYESVMWQEAKDLGDQASATPPPVASMVALFDSWMTPQAGYIDLEHSLAAPVNQFAAAILDDVAARKAAGKFVPTIVPVGTCQKKSSYVPLGFALGDVAGVAANSTTPSSSSAAAGATMGSSSVAAGATPKSTAGPATPGASAANSGAVPPAGPAFLAGSVAAAAAAAAAAVLAF</sequence>
<dbReference type="GO" id="GO:0004099">
    <property type="term" value="F:chitin deacetylase activity"/>
    <property type="evidence" value="ECO:0007669"/>
    <property type="project" value="TreeGrafter"/>
</dbReference>
<evidence type="ECO:0000259" key="5">
    <source>
        <dbReference type="PROSITE" id="PS51677"/>
    </source>
</evidence>
<dbReference type="GO" id="GO:0009272">
    <property type="term" value="P:fungal-type cell wall biogenesis"/>
    <property type="evidence" value="ECO:0007669"/>
    <property type="project" value="UniProtKB-ARBA"/>
</dbReference>
<dbReference type="InterPro" id="IPR050248">
    <property type="entry name" value="Polysacc_deacetylase_ArnD"/>
</dbReference>
<dbReference type="PROSITE" id="PS51677">
    <property type="entry name" value="NODB"/>
    <property type="match status" value="1"/>
</dbReference>
<proteinExistence type="predicted"/>
<keyword evidence="4" id="KW-0732">Signal</keyword>
<feature type="domain" description="NodB homology" evidence="5">
    <location>
        <begin position="170"/>
        <end position="365"/>
    </location>
</feature>
<dbReference type="Pfam" id="PF01522">
    <property type="entry name" value="Polysacc_deac_1"/>
    <property type="match status" value="1"/>
</dbReference>
<dbReference type="PROSITE" id="PS51318">
    <property type="entry name" value="TAT"/>
    <property type="match status" value="1"/>
</dbReference>
<evidence type="ECO:0000256" key="1">
    <source>
        <dbReference type="ARBA" id="ARBA00022723"/>
    </source>
</evidence>
<dbReference type="PANTHER" id="PTHR10587:SF133">
    <property type="entry name" value="CHITIN DEACETYLASE 1-RELATED"/>
    <property type="match status" value="1"/>
</dbReference>
<protein>
    <submittedName>
        <fullName evidence="6">Chitin deacetylase</fullName>
    </submittedName>
</protein>
<feature type="region of interest" description="Disordered" evidence="3">
    <location>
        <begin position="417"/>
        <end position="437"/>
    </location>
</feature>
<comment type="caution">
    <text evidence="6">The sequence shown here is derived from an EMBL/GenBank/DDBJ whole genome shotgun (WGS) entry which is preliminary data.</text>
</comment>
<dbReference type="GO" id="GO:0005975">
    <property type="term" value="P:carbohydrate metabolic process"/>
    <property type="evidence" value="ECO:0007669"/>
    <property type="project" value="InterPro"/>
</dbReference>
<dbReference type="SUPFAM" id="SSF88713">
    <property type="entry name" value="Glycoside hydrolase/deacetylase"/>
    <property type="match status" value="1"/>
</dbReference>